<comment type="caution">
    <text evidence="9">The sequence shown here is derived from an EMBL/GenBank/DDBJ whole genome shotgun (WGS) entry which is preliminary data.</text>
</comment>
<comment type="subcellular location">
    <subcellularLocation>
        <location evidence="1 7">Cell membrane</location>
        <topology evidence="1 7">Multi-pass membrane protein</topology>
    </subcellularLocation>
</comment>
<dbReference type="SUPFAM" id="SSF161098">
    <property type="entry name" value="MetI-like"/>
    <property type="match status" value="1"/>
</dbReference>
<keyword evidence="3" id="KW-1003">Cell membrane</keyword>
<comment type="similarity">
    <text evidence="7">Belongs to the binding-protein-dependent transport system permease family.</text>
</comment>
<feature type="transmembrane region" description="Helical" evidence="7">
    <location>
        <begin position="79"/>
        <end position="102"/>
    </location>
</feature>
<feature type="transmembrane region" description="Helical" evidence="7">
    <location>
        <begin position="21"/>
        <end position="42"/>
    </location>
</feature>
<dbReference type="RefSeq" id="WP_144706646.1">
    <property type="nucleotide sequence ID" value="NZ_VNJJ01000019.1"/>
</dbReference>
<evidence type="ECO:0000256" key="3">
    <source>
        <dbReference type="ARBA" id="ARBA00022475"/>
    </source>
</evidence>
<dbReference type="EMBL" id="VNJJ01000019">
    <property type="protein sequence ID" value="TVX95935.1"/>
    <property type="molecule type" value="Genomic_DNA"/>
</dbReference>
<evidence type="ECO:0000256" key="2">
    <source>
        <dbReference type="ARBA" id="ARBA00022448"/>
    </source>
</evidence>
<protein>
    <submittedName>
        <fullName evidence="9">Carbohydrate ABC transporter permease</fullName>
    </submittedName>
</protein>
<dbReference type="InterPro" id="IPR000515">
    <property type="entry name" value="MetI-like"/>
</dbReference>
<dbReference type="GO" id="GO:0005886">
    <property type="term" value="C:plasma membrane"/>
    <property type="evidence" value="ECO:0007669"/>
    <property type="project" value="UniProtKB-SubCell"/>
</dbReference>
<dbReference type="Proteomes" id="UP000316330">
    <property type="component" value="Unassembled WGS sequence"/>
</dbReference>
<accession>A0A559J7R8</accession>
<feature type="domain" description="ABC transmembrane type-1" evidence="8">
    <location>
        <begin position="79"/>
        <end position="284"/>
    </location>
</feature>
<dbReference type="PANTHER" id="PTHR43744">
    <property type="entry name" value="ABC TRANSPORTER PERMEASE PROTEIN MG189-RELATED-RELATED"/>
    <property type="match status" value="1"/>
</dbReference>
<evidence type="ECO:0000256" key="1">
    <source>
        <dbReference type="ARBA" id="ARBA00004651"/>
    </source>
</evidence>
<evidence type="ECO:0000256" key="5">
    <source>
        <dbReference type="ARBA" id="ARBA00022989"/>
    </source>
</evidence>
<keyword evidence="5 7" id="KW-1133">Transmembrane helix</keyword>
<feature type="transmembrane region" description="Helical" evidence="7">
    <location>
        <begin position="265"/>
        <end position="284"/>
    </location>
</feature>
<evidence type="ECO:0000313" key="9">
    <source>
        <dbReference type="EMBL" id="TVX95935.1"/>
    </source>
</evidence>
<evidence type="ECO:0000313" key="10">
    <source>
        <dbReference type="Proteomes" id="UP000316330"/>
    </source>
</evidence>
<keyword evidence="4 7" id="KW-0812">Transmembrane</keyword>
<dbReference type="Gene3D" id="1.10.3720.10">
    <property type="entry name" value="MetI-like"/>
    <property type="match status" value="1"/>
</dbReference>
<evidence type="ECO:0000256" key="4">
    <source>
        <dbReference type="ARBA" id="ARBA00022692"/>
    </source>
</evidence>
<evidence type="ECO:0000256" key="6">
    <source>
        <dbReference type="ARBA" id="ARBA00023136"/>
    </source>
</evidence>
<dbReference type="PANTHER" id="PTHR43744:SF9">
    <property type="entry name" value="POLYGALACTURONAN_RHAMNOGALACTURONAN TRANSPORT SYSTEM PERMEASE PROTEIN YTCP"/>
    <property type="match status" value="1"/>
</dbReference>
<feature type="transmembrane region" description="Helical" evidence="7">
    <location>
        <begin position="146"/>
        <end position="166"/>
    </location>
</feature>
<gene>
    <name evidence="9" type="ORF">FPZ45_22205</name>
</gene>
<dbReference type="OrthoDB" id="9810086at2"/>
<evidence type="ECO:0000256" key="7">
    <source>
        <dbReference type="RuleBase" id="RU363032"/>
    </source>
</evidence>
<evidence type="ECO:0000259" key="8">
    <source>
        <dbReference type="PROSITE" id="PS50928"/>
    </source>
</evidence>
<proteinExistence type="inferred from homology"/>
<reference evidence="9 10" key="1">
    <citation type="submission" date="2019-07" db="EMBL/GenBank/DDBJ databases">
        <authorList>
            <person name="Kim J."/>
        </authorList>
    </citation>
    <scope>NUCLEOTIDE SEQUENCE [LARGE SCALE GENOMIC DNA]</scope>
    <source>
        <strain evidence="9 10">G13</strain>
    </source>
</reference>
<feature type="transmembrane region" description="Helical" evidence="7">
    <location>
        <begin position="187"/>
        <end position="214"/>
    </location>
</feature>
<feature type="transmembrane region" description="Helical" evidence="7">
    <location>
        <begin position="114"/>
        <end position="134"/>
    </location>
</feature>
<dbReference type="CDD" id="cd06261">
    <property type="entry name" value="TM_PBP2"/>
    <property type="match status" value="1"/>
</dbReference>
<dbReference type="AlphaFoldDB" id="A0A559J7R8"/>
<name>A0A559J7R8_9BACL</name>
<keyword evidence="6 7" id="KW-0472">Membrane</keyword>
<sequence length="299" mass="33425">MAASLRPPGAISRKAESVINIFFILFSLVCILPIALVLIISFTDEGSIMRNGYSFFPESFNLNAYRFILSDTAAILRSYSVSGIVTLSGTLLGVLLTAAYAYPLSRNDFAYRKFFAFFIAFTMLFNGGLVPWYILYVKGLAIKNTYLALMLPQLVNGFYVIILRTFMQHNIPKEVVESAKLDGAGEFRIFFQIALRLALPGLATVSLFLSLSYWNDWYNALLFIDEKKMFPLQYLMYKVNASIDVLNTSSFAINTANNVRPSESARMAMAIVGIGPIILIYPFLQRYFVKGLTVGAVKG</sequence>
<keyword evidence="10" id="KW-1185">Reference proteome</keyword>
<organism evidence="9 10">
    <name type="scientific">Cohnella terricola</name>
    <dbReference type="NCBI Taxonomy" id="1289167"/>
    <lineage>
        <taxon>Bacteria</taxon>
        <taxon>Bacillati</taxon>
        <taxon>Bacillota</taxon>
        <taxon>Bacilli</taxon>
        <taxon>Bacillales</taxon>
        <taxon>Paenibacillaceae</taxon>
        <taxon>Cohnella</taxon>
    </lineage>
</organism>
<dbReference type="InterPro" id="IPR035906">
    <property type="entry name" value="MetI-like_sf"/>
</dbReference>
<dbReference type="GO" id="GO:0055085">
    <property type="term" value="P:transmembrane transport"/>
    <property type="evidence" value="ECO:0007669"/>
    <property type="project" value="InterPro"/>
</dbReference>
<keyword evidence="2 7" id="KW-0813">Transport</keyword>
<dbReference type="Pfam" id="PF00528">
    <property type="entry name" value="BPD_transp_1"/>
    <property type="match status" value="1"/>
</dbReference>
<dbReference type="PROSITE" id="PS50928">
    <property type="entry name" value="ABC_TM1"/>
    <property type="match status" value="1"/>
</dbReference>